<evidence type="ECO:0000313" key="2">
    <source>
        <dbReference type="Proteomes" id="UP001161325"/>
    </source>
</evidence>
<dbReference type="EMBL" id="BRXS01000007">
    <property type="protein sequence ID" value="GLC28000.1"/>
    <property type="molecule type" value="Genomic_DNA"/>
</dbReference>
<protein>
    <submittedName>
        <fullName evidence="1">Uncharacterized protein</fullName>
    </submittedName>
</protein>
<dbReference type="InterPro" id="IPR006311">
    <property type="entry name" value="TAT_signal"/>
</dbReference>
<dbReference type="AlphaFoldDB" id="A0AA37V2L4"/>
<dbReference type="NCBIfam" id="NF041516">
    <property type="entry name" value="PA2928_fam"/>
    <property type="match status" value="1"/>
</dbReference>
<reference evidence="1" key="1">
    <citation type="submission" date="2022-08" db="EMBL/GenBank/DDBJ databases">
        <title>Draft genome sequencing of Roseisolibacter agri AW1220.</title>
        <authorList>
            <person name="Tobiishi Y."/>
            <person name="Tonouchi A."/>
        </authorList>
    </citation>
    <scope>NUCLEOTIDE SEQUENCE</scope>
    <source>
        <strain evidence="1">AW1220</strain>
    </source>
</reference>
<accession>A0AA37V2L4</accession>
<name>A0AA37V2L4_9BACT</name>
<proteinExistence type="predicted"/>
<gene>
    <name evidence="1" type="ORF">rosag_45130</name>
</gene>
<dbReference type="InterPro" id="IPR048161">
    <property type="entry name" value="PA2928-like"/>
</dbReference>
<dbReference type="Proteomes" id="UP001161325">
    <property type="component" value="Unassembled WGS sequence"/>
</dbReference>
<dbReference type="PROSITE" id="PS51318">
    <property type="entry name" value="TAT"/>
    <property type="match status" value="1"/>
</dbReference>
<comment type="caution">
    <text evidence="1">The sequence shown here is derived from an EMBL/GenBank/DDBJ whole genome shotgun (WGS) entry which is preliminary data.</text>
</comment>
<sequence length="460" mass="49109">MSEYHDRRAGPRRRRRLAGGAIAALALATVGAFVFARAAEHETPPAVRGAPLRVAATDGDALFLLTAHEERHVLSSRGRSRHVRVQHHVDLWRFDPATAAPVFRRRLMTVTGARSAAAFDARLLGAHGGTLWLHTDGLQAVAIADGRPLGNADTIAARSPTLRGAMPTESRFVTLAADGLRITATDARIHRVDPATLVAQPVTAPPAAAASAVTRPGRWIPSSTTAFVTRGLEASDRWLGVLSADEGERFRSRVATVAAALASDRRERTYHDASRLAPPRDDGLAAPTRLRLWSARVDRVSAAPPGWPADLPSRWGTRAAYADIAPLPESPEFLQGGLLHAGATPAAPLLLREPDGVLVLHRDRLGETGRLQLTRVAAPGGRPVWDARLPLSVLQAVLPGHSRQRTLVLVGREYAPADGAPRDPHHTAHEQIVAVDVATGAVRAYDLTVRGAEAPVIGAR</sequence>
<dbReference type="RefSeq" id="WP_284352427.1">
    <property type="nucleotide sequence ID" value="NZ_BRXS01000007.1"/>
</dbReference>
<organism evidence="1 2">
    <name type="scientific">Roseisolibacter agri</name>
    <dbReference type="NCBI Taxonomy" id="2014610"/>
    <lineage>
        <taxon>Bacteria</taxon>
        <taxon>Pseudomonadati</taxon>
        <taxon>Gemmatimonadota</taxon>
        <taxon>Gemmatimonadia</taxon>
        <taxon>Gemmatimonadales</taxon>
        <taxon>Gemmatimonadaceae</taxon>
        <taxon>Roseisolibacter</taxon>
    </lineage>
</organism>
<evidence type="ECO:0000313" key="1">
    <source>
        <dbReference type="EMBL" id="GLC28000.1"/>
    </source>
</evidence>
<keyword evidence="2" id="KW-1185">Reference proteome</keyword>